<protein>
    <submittedName>
        <fullName evidence="2">Cthe_2314 family HEPN domain-containing protein</fullName>
    </submittedName>
</protein>
<evidence type="ECO:0000259" key="1">
    <source>
        <dbReference type="Pfam" id="PF18730"/>
    </source>
</evidence>
<evidence type="ECO:0000313" key="3">
    <source>
        <dbReference type="Proteomes" id="UP001058553"/>
    </source>
</evidence>
<evidence type="ECO:0000313" key="2">
    <source>
        <dbReference type="EMBL" id="UWS34551.1"/>
    </source>
</evidence>
<dbReference type="Proteomes" id="UP001058553">
    <property type="component" value="Chromosome"/>
</dbReference>
<keyword evidence="3" id="KW-1185">Reference proteome</keyword>
<name>A0ABY5XB16_ERWPY</name>
<dbReference type="RefSeq" id="WP_012667522.1">
    <property type="nucleotide sequence ID" value="NZ_CP023567.1"/>
</dbReference>
<gene>
    <name evidence="2" type="ORF">NYP84_05140</name>
</gene>
<reference evidence="2" key="1">
    <citation type="submission" date="2022-07" db="EMBL/GenBank/DDBJ databases">
        <title>Genetic diversity of Erwinia pyrifoliae.</title>
        <authorList>
            <person name="Park D.S."/>
            <person name="Ham H."/>
        </authorList>
    </citation>
    <scope>NUCLEOTIDE SEQUENCE</scope>
    <source>
        <strain evidence="2">CP201486</strain>
    </source>
</reference>
<proteinExistence type="predicted"/>
<dbReference type="Pfam" id="PF18730">
    <property type="entry name" value="HEPN_Cthe2314"/>
    <property type="match status" value="1"/>
</dbReference>
<dbReference type="GeneID" id="92237622"/>
<feature type="domain" description="Cthe-2314-like HEPN" evidence="1">
    <location>
        <begin position="85"/>
        <end position="173"/>
    </location>
</feature>
<dbReference type="EMBL" id="CP103445">
    <property type="protein sequence ID" value="UWS34551.1"/>
    <property type="molecule type" value="Genomic_DNA"/>
</dbReference>
<dbReference type="InterPro" id="IPR041394">
    <property type="entry name" value="HEPN_Cthe2314"/>
</dbReference>
<accession>A0ABY5XB16</accession>
<sequence length="263" mass="31213">MNDSYYWWGLEESIFKGVLYDSINTYFLHDHPYKNWKEFSEADPHMAYAHLTYVRFEALEQQFVDLRVIPQMLGVQDLPIKSIVKDINRYEWLKSIVDLTLFRFSSLRDICFHFVNEVLELKIKDHELNIKKLKSRLRDSHPNVLMNLKVLDSSGLPLREDRNERAHKGFCKLYTEDDDFFKTAAWMEKPGQVMEGYDLISVFNSARDKISSIVINEVETALKSCISLVNELYDYYRDHHDFLSKNSRSGVSGHFHDYHRKKQ</sequence>
<organism evidence="2 3">
    <name type="scientific">Erwinia pyrifoliae</name>
    <dbReference type="NCBI Taxonomy" id="79967"/>
    <lineage>
        <taxon>Bacteria</taxon>
        <taxon>Pseudomonadati</taxon>
        <taxon>Pseudomonadota</taxon>
        <taxon>Gammaproteobacteria</taxon>
        <taxon>Enterobacterales</taxon>
        <taxon>Erwiniaceae</taxon>
        <taxon>Erwinia</taxon>
    </lineage>
</organism>